<reference evidence="3" key="2">
    <citation type="journal article" date="2013" name="Stand. Genomic Sci.">
        <title>Complete genome sequence of Desulfocapsa sulfexigens, a marine deltaproteobacterium specialized in disproportionating inorganic sulfur compounds.</title>
        <authorList>
            <person name="Finster K.W."/>
            <person name="Kjeldsen K.U."/>
            <person name="Kube M."/>
            <person name="Reinhardt R."/>
            <person name="Mussmann M."/>
            <person name="Amann R."/>
            <person name="Schreiber L."/>
        </authorList>
    </citation>
    <scope>NUCLEOTIDE SEQUENCE [LARGE SCALE GENOMIC DNA]</scope>
    <source>
        <strain evidence="3">DSM 10523 / SB164P1</strain>
    </source>
</reference>
<keyword evidence="1" id="KW-0472">Membrane</keyword>
<feature type="transmembrane region" description="Helical" evidence="1">
    <location>
        <begin position="34"/>
        <end position="54"/>
    </location>
</feature>
<reference evidence="2 3" key="1">
    <citation type="journal article" date="2013" name="PLoS ONE">
        <title>The first genomic and proteomic characterization of a deep-sea sulfate reducer: insights into the piezophilic lifestyle of Desulfovibrio piezophilus.</title>
        <authorList>
            <person name="Pradel N."/>
            <person name="Ji B."/>
            <person name="Gimenez G."/>
            <person name="Talla E."/>
            <person name="Lenoble P."/>
            <person name="Garel M."/>
            <person name="Tamburini C."/>
            <person name="Fourquet P."/>
            <person name="Lebrun R."/>
            <person name="Bertin P."/>
            <person name="Denis Y."/>
            <person name="Pophillat M."/>
            <person name="Barbe V."/>
            <person name="Ollivier B."/>
            <person name="Dolla A."/>
        </authorList>
    </citation>
    <scope>NUCLEOTIDE SEQUENCE [LARGE SCALE GENOMIC DNA]</scope>
    <source>
        <strain evidence="3">DSM 10523 / SB164P1</strain>
    </source>
</reference>
<gene>
    <name evidence="2" type="ordered locus">BN4_11212</name>
</gene>
<evidence type="ECO:0000313" key="3">
    <source>
        <dbReference type="Proteomes" id="UP000011724"/>
    </source>
</evidence>
<dbReference type="Proteomes" id="UP000011724">
    <property type="component" value="Chromosome"/>
</dbReference>
<keyword evidence="1" id="KW-1133">Transmembrane helix</keyword>
<dbReference type="HOGENOM" id="CLU_3006812_0_0_7"/>
<dbReference type="STRING" id="1322246.BN4_11212"/>
<evidence type="ECO:0000256" key="1">
    <source>
        <dbReference type="SAM" id="Phobius"/>
    </source>
</evidence>
<sequence>MKKNTPVLSDTEEVLTQSPEIDYEPKPLSLRNQIIWTVKITAIAALFFAILWVCES</sequence>
<keyword evidence="1" id="KW-0812">Transmembrane</keyword>
<organism evidence="2 3">
    <name type="scientific">Pseudodesulfovibrio piezophilus (strain DSM 21447 / JCM 15486 / C1TLV30)</name>
    <name type="common">Desulfovibrio piezophilus</name>
    <dbReference type="NCBI Taxonomy" id="1322246"/>
    <lineage>
        <taxon>Bacteria</taxon>
        <taxon>Pseudomonadati</taxon>
        <taxon>Thermodesulfobacteriota</taxon>
        <taxon>Desulfovibrionia</taxon>
        <taxon>Desulfovibrionales</taxon>
        <taxon>Desulfovibrionaceae</taxon>
    </lineage>
</organism>
<proteinExistence type="predicted"/>
<evidence type="ECO:0000313" key="2">
    <source>
        <dbReference type="EMBL" id="CCH48449.1"/>
    </source>
</evidence>
<name>M1WPM2_PSEP2</name>
<dbReference type="KEGG" id="dpi:BN4_11212"/>
<protein>
    <submittedName>
        <fullName evidence="2">Uncharacterized protein</fullName>
    </submittedName>
</protein>
<dbReference type="RefSeq" id="WP_015414497.1">
    <property type="nucleotide sequence ID" value="NC_020409.1"/>
</dbReference>
<keyword evidence="3" id="KW-1185">Reference proteome</keyword>
<accession>M1WPM2</accession>
<dbReference type="PATRIC" id="fig|879567.3.peg.1254"/>
<dbReference type="EMBL" id="FO203427">
    <property type="protein sequence ID" value="CCH48449.1"/>
    <property type="molecule type" value="Genomic_DNA"/>
</dbReference>
<dbReference type="AlphaFoldDB" id="M1WPM2"/>